<protein>
    <submittedName>
        <fullName evidence="1">Dipeptidyl aminopeptidase/acylaminoacyl peptidase</fullName>
    </submittedName>
</protein>
<proteinExistence type="predicted"/>
<reference evidence="1" key="1">
    <citation type="submission" date="2023-07" db="EMBL/GenBank/DDBJ databases">
        <title>Sorghum-associated microbial communities from plants grown in Nebraska, USA.</title>
        <authorList>
            <person name="Schachtman D."/>
        </authorList>
    </citation>
    <scope>NUCLEOTIDE SEQUENCE</scope>
    <source>
        <strain evidence="1">2697</strain>
    </source>
</reference>
<comment type="caution">
    <text evidence="1">The sequence shown here is derived from an EMBL/GenBank/DDBJ whole genome shotgun (WGS) entry which is preliminary data.</text>
</comment>
<name>A0ACC6KW81_9SPHI</name>
<evidence type="ECO:0000313" key="2">
    <source>
        <dbReference type="Proteomes" id="UP001246858"/>
    </source>
</evidence>
<gene>
    <name evidence="1" type="ORF">J2X78_001883</name>
</gene>
<dbReference type="Proteomes" id="UP001246858">
    <property type="component" value="Unassembled WGS sequence"/>
</dbReference>
<keyword evidence="1" id="KW-0378">Hydrolase</keyword>
<accession>A0ACC6KW81</accession>
<keyword evidence="1" id="KW-0031">Aminopeptidase</keyword>
<evidence type="ECO:0000313" key="1">
    <source>
        <dbReference type="EMBL" id="MDR6783331.1"/>
    </source>
</evidence>
<dbReference type="EMBL" id="JAVDTF010000001">
    <property type="protein sequence ID" value="MDR6783331.1"/>
    <property type="molecule type" value="Genomic_DNA"/>
</dbReference>
<keyword evidence="1" id="KW-0645">Protease</keyword>
<keyword evidence="2" id="KW-1185">Reference proteome</keyword>
<sequence length="836" mass="96267">MMKYILLTLMFAGNLLAPVKAQSDTIAKWRDKFATLSGVPMISPYGNWISIHKTDKTDGNSSFVVSTKAPTKTVHKILHSRLVFLNEEGVLGQTGPNVEFLNLITGKTYKYDNIEKAYILEKLNRYALLTKDRQLRIYNTLGKELLDFTEVEGVLITDSKRKLFHKKENAGRSEIIEISGDKENVIYTTQNPIRKIELNASVKQLVIIETTTHDDRLVVLDVENAGKKLLEMDIPKKSMVELSPIQEGKSFLISARVVFTEEKDPIVEIWHGNDPYVNEHYKMFVHKKFWILNPKNSKLQEIKVPQNNEVNSLNNDRYFLTYLPRKGHNFITSEPELNEAKIYDLKLNTSTDLGNLKLVKRLAKEWPLLLNHEIFCSADGKWFLGSNDGGKWILYNCNGKKEALIERTDLEQPVFSKNGDYIYFESSNDLWSFNIQQQKLTALGIGKGKMTKIRNYISERDGYAMASYLPTEDLLAEVYDKENNIISYTLFQHGKWKQVIPPTENRLTNNSLMYDPDMKSFYTLEENFNLPPTLYSYNTRGQKHLLFDGNIKDNGVKKIRQKIYSYSAVGKNLSGILYYPVNFDPTKKHPMIVRIYDMQRHLSNGYLSPFKVMPEGSQIRTLLEQGYFVYLPDTTVGEMGPGLSALECVNNALDVVLKNPNIDHTKIGLCGQSYGGYKTNFISTHSNRFAAYVSGAGISDIITNFYSYSYVWNKPLYFIYNTVYQMGTTPAADKERYLKNNPILNVEKVNAPILLWAGKKDKNVPYTQTMEFYIGLRRYKKDVIALFYQNGDHSFPSGTLEEKDLSNKVLDWWDYFLKDKKNVRWIDQQIKKDNPS</sequence>
<organism evidence="1 2">
    <name type="scientific">Pedobacter africanus</name>
    <dbReference type="NCBI Taxonomy" id="151894"/>
    <lineage>
        <taxon>Bacteria</taxon>
        <taxon>Pseudomonadati</taxon>
        <taxon>Bacteroidota</taxon>
        <taxon>Sphingobacteriia</taxon>
        <taxon>Sphingobacteriales</taxon>
        <taxon>Sphingobacteriaceae</taxon>
        <taxon>Pedobacter</taxon>
    </lineage>
</organism>